<evidence type="ECO:0000313" key="2">
    <source>
        <dbReference type="Proteomes" id="UP000769156"/>
    </source>
</evidence>
<organism evidence="1 2">
    <name type="scientific">Lachnoclostridium phocaeense</name>
    <dbReference type="NCBI Taxonomy" id="1871021"/>
    <lineage>
        <taxon>Bacteria</taxon>
        <taxon>Bacillati</taxon>
        <taxon>Bacillota</taxon>
        <taxon>Clostridia</taxon>
        <taxon>Lachnospirales</taxon>
        <taxon>Lachnospiraceae</taxon>
    </lineage>
</organism>
<accession>A0A921I1T5</accession>
<dbReference type="AlphaFoldDB" id="A0A921I1T5"/>
<evidence type="ECO:0000313" key="1">
    <source>
        <dbReference type="EMBL" id="HJF93906.1"/>
    </source>
</evidence>
<dbReference type="RefSeq" id="WP_076780182.1">
    <property type="nucleotide sequence ID" value="NZ_CALKQL010000022.1"/>
</dbReference>
<gene>
    <name evidence="1" type="ORF">K8V82_03845</name>
</gene>
<protein>
    <recommendedName>
        <fullName evidence="3">Nif11 domain-containing protein</fullName>
    </recommendedName>
</protein>
<sequence>MASTMEMLEKLQHRAHQDPELREELLATRKEEDPLGAFCRKCRELGYEIYEMELVSAGEEFYAKIKRSTNGGGENSPLLDGQDDAYELFFAALEQGPAGD</sequence>
<name>A0A921I1T5_9FIRM</name>
<reference evidence="1" key="2">
    <citation type="submission" date="2021-09" db="EMBL/GenBank/DDBJ databases">
        <authorList>
            <person name="Gilroy R."/>
        </authorList>
    </citation>
    <scope>NUCLEOTIDE SEQUENCE</scope>
    <source>
        <strain evidence="1">ChiSjej5B23-16112</strain>
    </source>
</reference>
<dbReference type="OrthoDB" id="1771041at2"/>
<dbReference type="Proteomes" id="UP000769156">
    <property type="component" value="Unassembled WGS sequence"/>
</dbReference>
<dbReference type="EMBL" id="DYVY01000062">
    <property type="protein sequence ID" value="HJF93906.1"/>
    <property type="molecule type" value="Genomic_DNA"/>
</dbReference>
<reference evidence="1" key="1">
    <citation type="journal article" date="2021" name="PeerJ">
        <title>Extensive microbial diversity within the chicken gut microbiome revealed by metagenomics and culture.</title>
        <authorList>
            <person name="Gilroy R."/>
            <person name="Ravi A."/>
            <person name="Getino M."/>
            <person name="Pursley I."/>
            <person name="Horton D.L."/>
            <person name="Alikhan N.F."/>
            <person name="Baker D."/>
            <person name="Gharbi K."/>
            <person name="Hall N."/>
            <person name="Watson M."/>
            <person name="Adriaenssens E.M."/>
            <person name="Foster-Nyarko E."/>
            <person name="Jarju S."/>
            <person name="Secka A."/>
            <person name="Antonio M."/>
            <person name="Oren A."/>
            <person name="Chaudhuri R.R."/>
            <person name="La Ragione R."/>
            <person name="Hildebrand F."/>
            <person name="Pallen M.J."/>
        </authorList>
    </citation>
    <scope>NUCLEOTIDE SEQUENCE</scope>
    <source>
        <strain evidence="1">ChiSjej5B23-16112</strain>
    </source>
</reference>
<comment type="caution">
    <text evidence="1">The sequence shown here is derived from an EMBL/GenBank/DDBJ whole genome shotgun (WGS) entry which is preliminary data.</text>
</comment>
<evidence type="ECO:0008006" key="3">
    <source>
        <dbReference type="Google" id="ProtNLM"/>
    </source>
</evidence>
<proteinExistence type="predicted"/>